<dbReference type="PATRIC" id="fig|1231377.3.peg.69"/>
<dbReference type="InterPro" id="IPR038620">
    <property type="entry name" value="YdcP-like_sf"/>
</dbReference>
<evidence type="ECO:0000313" key="3">
    <source>
        <dbReference type="Proteomes" id="UP000006787"/>
    </source>
</evidence>
<gene>
    <name evidence="2" type="ORF">C426_0070</name>
</gene>
<protein>
    <submittedName>
        <fullName evidence="2">Uncharacterized protein</fullName>
    </submittedName>
</protein>
<feature type="region of interest" description="Disordered" evidence="1">
    <location>
        <begin position="230"/>
        <end position="261"/>
    </location>
</feature>
<organism evidence="2 3">
    <name type="scientific">Lactococcus garvieae DCC43</name>
    <dbReference type="NCBI Taxonomy" id="1231377"/>
    <lineage>
        <taxon>Bacteria</taxon>
        <taxon>Bacillati</taxon>
        <taxon>Bacillota</taxon>
        <taxon>Bacilli</taxon>
        <taxon>Lactobacillales</taxon>
        <taxon>Streptococcaceae</taxon>
        <taxon>Lactococcus</taxon>
    </lineage>
</organism>
<sequence length="261" mass="28765">MSNSIVNFVAKPSFFGQKVLIGDTSRASIRGGVQAMKYPVMTEKVAMLDLYVANPRKAQEAKIMDVISTGRITVIPRIEEIRENGRVSNTFTALTFLADSVSNGGALNMDKFQKADDQLPKLNTSNGDVTELMDFEATFGDLVLLNVTTDYFRDPLTNQATSDVTGYVVTARSEKTNEVYSIEVLNVNSEVSTLAPFTKLKFKTPTARLFRDSSQSENVRVSVSLSAEDMEKVSVTAKPQETAPKPQNQDSNKQKSNNENK</sequence>
<dbReference type="EMBL" id="AMQS01000001">
    <property type="protein sequence ID" value="EKF52496.1"/>
    <property type="molecule type" value="Genomic_DNA"/>
</dbReference>
<evidence type="ECO:0000313" key="2">
    <source>
        <dbReference type="EMBL" id="EKF52496.1"/>
    </source>
</evidence>
<comment type="caution">
    <text evidence="2">The sequence shown here is derived from an EMBL/GenBank/DDBJ whole genome shotgun (WGS) entry which is preliminary data.</text>
</comment>
<dbReference type="Proteomes" id="UP000006787">
    <property type="component" value="Unassembled WGS sequence"/>
</dbReference>
<accession>K2PYI9</accession>
<dbReference type="AlphaFoldDB" id="K2PYI9"/>
<evidence type="ECO:0000256" key="1">
    <source>
        <dbReference type="SAM" id="MobiDB-lite"/>
    </source>
</evidence>
<proteinExistence type="predicted"/>
<reference evidence="2 3" key="1">
    <citation type="journal article" date="2012" name="J. Bacteriol.">
        <title>Genome Sequence of the Bacteriocin-Producing Strain Lactococcus garvieae DCC43.</title>
        <authorList>
            <person name="Gabrielsen C."/>
            <person name="Brede D.A."/>
            <person name="Hernandez P.E."/>
            <person name="Nes I.F."/>
            <person name="Diep D.B."/>
        </authorList>
    </citation>
    <scope>NUCLEOTIDE SEQUENCE [LARGE SCALE GENOMIC DNA]</scope>
    <source>
        <strain evidence="2 3">DCC43</strain>
    </source>
</reference>
<name>K2PYI9_9LACT</name>
<dbReference type="RefSeq" id="WP_003134469.1">
    <property type="nucleotide sequence ID" value="NZ_AMQS01000001.1"/>
</dbReference>
<dbReference type="Gene3D" id="2.40.50.390">
    <property type="entry name" value="Conjugative transposon protein, DUF961"/>
    <property type="match status" value="1"/>
</dbReference>
<feature type="compositionally biased region" description="Basic and acidic residues" evidence="1">
    <location>
        <begin position="252"/>
        <end position="261"/>
    </location>
</feature>